<dbReference type="Proteomes" id="UP000499080">
    <property type="component" value="Unassembled WGS sequence"/>
</dbReference>
<dbReference type="Gene3D" id="3.30.420.10">
    <property type="entry name" value="Ribonuclease H-like superfamily/Ribonuclease H"/>
    <property type="match status" value="1"/>
</dbReference>
<accession>A0A4Y2QNB3</accession>
<sequence>MGSSVADNFRAEQEQCAELDLAWKHAKEGKGKYYEEDGYLFHKDKILGESIGQLVIPECRRNEVLKLAHTSVFSSHMGPKKTLERITYSFFWKGMRTDVKKYCDSCNECQLNQTVKVVNIDLIGPIDPPRSKENKYILCLVDQHTRWGEAVPLNSLSAKRDSTLDYGSVSISIVVWQATTRPLSILKSTWIGKSNNIQLNTAPVSKYLEDLKSKFEVAAEQAKLVSAVQQENTAYYHNLRSSNKVFKVRDQVIVLIPNSTNKLFAGWQGPATIAEKRNPHSFLVKLPDGSTKHIHQNKLKKYITNSNADQDKICAIQKLSRPITEKEVRWVLGLMGFYRTYISNYAELSTPLTELTKKNKPNNVSWGEAEQKSFDRPKELLCEVTSLATPDANLPF</sequence>
<protein>
    <recommendedName>
        <fullName evidence="1">RNA-directed DNA polymerase</fullName>
        <ecNumber evidence="1">2.7.7.49</ecNumber>
    </recommendedName>
</protein>
<dbReference type="InterPro" id="IPR036397">
    <property type="entry name" value="RNaseH_sf"/>
</dbReference>
<evidence type="ECO:0000256" key="1">
    <source>
        <dbReference type="ARBA" id="ARBA00012493"/>
    </source>
</evidence>
<dbReference type="FunFam" id="3.30.70.270:FF:000020">
    <property type="entry name" value="Transposon Tf2-6 polyprotein-like Protein"/>
    <property type="match status" value="1"/>
</dbReference>
<feature type="domain" description="Integrase zinc-binding" evidence="2">
    <location>
        <begin position="56"/>
        <end position="114"/>
    </location>
</feature>
<dbReference type="Gene3D" id="3.30.70.270">
    <property type="match status" value="1"/>
</dbReference>
<dbReference type="InterPro" id="IPR043502">
    <property type="entry name" value="DNA/RNA_pol_sf"/>
</dbReference>
<dbReference type="InterPro" id="IPR050951">
    <property type="entry name" value="Retrovirus_Pol_polyprotein"/>
</dbReference>
<gene>
    <name evidence="3" type="ORF">AVEN_99713_1</name>
</gene>
<dbReference type="InterPro" id="IPR041588">
    <property type="entry name" value="Integrase_H2C2"/>
</dbReference>
<dbReference type="PANTHER" id="PTHR37984">
    <property type="entry name" value="PROTEIN CBG26694"/>
    <property type="match status" value="1"/>
</dbReference>
<comment type="caution">
    <text evidence="3">The sequence shown here is derived from an EMBL/GenBank/DDBJ whole genome shotgun (WGS) entry which is preliminary data.</text>
</comment>
<dbReference type="EC" id="2.7.7.49" evidence="1"/>
<dbReference type="GO" id="GO:0003676">
    <property type="term" value="F:nucleic acid binding"/>
    <property type="evidence" value="ECO:0007669"/>
    <property type="project" value="InterPro"/>
</dbReference>
<dbReference type="InterPro" id="IPR043128">
    <property type="entry name" value="Rev_trsase/Diguanyl_cyclase"/>
</dbReference>
<dbReference type="FunFam" id="1.10.340.70:FF:000001">
    <property type="entry name" value="Retrovirus-related Pol polyprotein from transposon gypsy-like Protein"/>
    <property type="match status" value="1"/>
</dbReference>
<organism evidence="3 4">
    <name type="scientific">Araneus ventricosus</name>
    <name type="common">Orbweaver spider</name>
    <name type="synonym">Epeira ventricosa</name>
    <dbReference type="NCBI Taxonomy" id="182803"/>
    <lineage>
        <taxon>Eukaryota</taxon>
        <taxon>Metazoa</taxon>
        <taxon>Ecdysozoa</taxon>
        <taxon>Arthropoda</taxon>
        <taxon>Chelicerata</taxon>
        <taxon>Arachnida</taxon>
        <taxon>Araneae</taxon>
        <taxon>Araneomorphae</taxon>
        <taxon>Entelegynae</taxon>
        <taxon>Araneoidea</taxon>
        <taxon>Araneidae</taxon>
        <taxon>Araneus</taxon>
    </lineage>
</organism>
<keyword evidence="4" id="KW-1185">Reference proteome</keyword>
<dbReference type="SUPFAM" id="SSF56672">
    <property type="entry name" value="DNA/RNA polymerases"/>
    <property type="match status" value="1"/>
</dbReference>
<reference evidence="3 4" key="1">
    <citation type="journal article" date="2019" name="Sci. Rep.">
        <title>Orb-weaving spider Araneus ventricosus genome elucidates the spidroin gene catalogue.</title>
        <authorList>
            <person name="Kono N."/>
            <person name="Nakamura H."/>
            <person name="Ohtoshi R."/>
            <person name="Moran D.A.P."/>
            <person name="Shinohara A."/>
            <person name="Yoshida Y."/>
            <person name="Fujiwara M."/>
            <person name="Mori M."/>
            <person name="Tomita M."/>
            <person name="Arakawa K."/>
        </authorList>
    </citation>
    <scope>NUCLEOTIDE SEQUENCE [LARGE SCALE GENOMIC DNA]</scope>
</reference>
<evidence type="ECO:0000313" key="4">
    <source>
        <dbReference type="Proteomes" id="UP000499080"/>
    </source>
</evidence>
<dbReference type="Gene3D" id="1.10.340.70">
    <property type="match status" value="1"/>
</dbReference>
<dbReference type="AlphaFoldDB" id="A0A4Y2QNB3"/>
<dbReference type="PANTHER" id="PTHR37984:SF15">
    <property type="entry name" value="INTEGRASE CATALYTIC DOMAIN-CONTAINING PROTEIN"/>
    <property type="match status" value="1"/>
</dbReference>
<dbReference type="Pfam" id="PF17921">
    <property type="entry name" value="Integrase_H2C2"/>
    <property type="match status" value="1"/>
</dbReference>
<proteinExistence type="predicted"/>
<dbReference type="GO" id="GO:0003964">
    <property type="term" value="F:RNA-directed DNA polymerase activity"/>
    <property type="evidence" value="ECO:0007669"/>
    <property type="project" value="UniProtKB-EC"/>
</dbReference>
<dbReference type="OrthoDB" id="6433398at2759"/>
<dbReference type="EMBL" id="BGPR01014335">
    <property type="protein sequence ID" value="GBN64760.1"/>
    <property type="molecule type" value="Genomic_DNA"/>
</dbReference>
<evidence type="ECO:0000313" key="3">
    <source>
        <dbReference type="EMBL" id="GBN64760.1"/>
    </source>
</evidence>
<name>A0A4Y2QNB3_ARAVE</name>
<evidence type="ECO:0000259" key="2">
    <source>
        <dbReference type="Pfam" id="PF17921"/>
    </source>
</evidence>